<feature type="domain" description="Fibronectin type-III" evidence="15">
    <location>
        <begin position="299"/>
        <end position="391"/>
    </location>
</feature>
<dbReference type="SUPFAM" id="SSF49265">
    <property type="entry name" value="Fibronectin type III"/>
    <property type="match status" value="3"/>
</dbReference>
<feature type="compositionally biased region" description="Polar residues" evidence="11">
    <location>
        <begin position="883"/>
        <end position="895"/>
    </location>
</feature>
<dbReference type="GO" id="GO:0004725">
    <property type="term" value="F:protein tyrosine phosphatase activity"/>
    <property type="evidence" value="ECO:0007669"/>
    <property type="project" value="UniProtKB-EC"/>
</dbReference>
<feature type="domain" description="Tyrosine-protein phosphatase" evidence="13">
    <location>
        <begin position="1330"/>
        <end position="1607"/>
    </location>
</feature>
<dbReference type="GO" id="GO:0016020">
    <property type="term" value="C:membrane"/>
    <property type="evidence" value="ECO:0007669"/>
    <property type="project" value="UniProtKB-SubCell"/>
</dbReference>
<feature type="domain" description="Fibronectin type-III" evidence="15">
    <location>
        <begin position="201"/>
        <end position="296"/>
    </location>
</feature>
<proteinExistence type="predicted"/>
<feature type="compositionally biased region" description="Basic residues" evidence="11">
    <location>
        <begin position="716"/>
        <end position="726"/>
    </location>
</feature>
<gene>
    <name evidence="16" type="ORF">MENT_LOCUS30386</name>
</gene>
<evidence type="ECO:0000313" key="16">
    <source>
        <dbReference type="EMBL" id="CAD2178447.1"/>
    </source>
</evidence>
<keyword evidence="4" id="KW-0732">Signal</keyword>
<evidence type="ECO:0000256" key="11">
    <source>
        <dbReference type="SAM" id="MobiDB-lite"/>
    </source>
</evidence>
<feature type="transmembrane region" description="Helical" evidence="12">
    <location>
        <begin position="59"/>
        <end position="79"/>
    </location>
</feature>
<name>A0A6V7VU29_MELEN</name>
<evidence type="ECO:0000256" key="4">
    <source>
        <dbReference type="ARBA" id="ARBA00022729"/>
    </source>
</evidence>
<dbReference type="SMART" id="SM00404">
    <property type="entry name" value="PTPc_motif"/>
    <property type="match status" value="2"/>
</dbReference>
<keyword evidence="6" id="KW-0904">Protein phosphatase</keyword>
<dbReference type="SUPFAM" id="SSF52799">
    <property type="entry name" value="(Phosphotyrosine protein) phosphatases II"/>
    <property type="match status" value="2"/>
</dbReference>
<sequence length="1615" mass="184758">MEAATNTPSTSKEKFSTNKLLNLKYRININYINNPNYYKYFPKIKLKLFQLKRMHFCKLFDYFVPRYLINILIFIFLFGNNKFVNGYSDHVPPPPRNVHVTQMNSSTVKVTWQPPDDELAEVFGYNVYKFQIVNEAFVNNLRRAIAIVDRHKLYAHLNDLEPNTEYAIRVAAFNMKGDGELSQLTKQSRILTGGKPPSPPRPQSISLVSELKPIKAKIEWLPPNNTYNLPLKNYILWWKSTQSEMVHRAQVPPNELSFILNNLYNGQAYQLYIAAVNEVGASENATEQLITPTGVPDAEPLNIRYTIFRNKLSILWDPPPWPNRNGNITHYEVDLIQLNSATANSIKRNVSSQTAIFDIDPSQNYAFRVAAATSKGTSNRVAELRIDAHNGAAIQPPQNVRIQTISETSVVIQWDFDDSVDSSEAGQPDGFLVKYVPEPMVARETAGMDKWRSQPVMDPKARHLEIGRLITQKSYSFCVLAMKQRRLGPCSDPPVTLIGPLRPTHVVQNLRLDYKTSQSVQIRWDFDPLASTSQKIGFYLKQMGQKSYLDQDLVEKSMVSPKFEKRVNGSERQLFLANLRPYMNYTLQLGVYSLEDGRHYWPRELQVQTDPRGPPFVEAPEFIQSDGPHTAQFRLSPASEEYGIISHYWLIVIPANNNRSKEAVTSADKGQLQIATRDFRTARTAQLQQLTITSRNTEQQQHRQRRHEVSYDHVRQQHPHRKRRHQHVNDKVEVKPLDGVYIAAQISSSEMQRLYRDELTFTLGDGLEYEGFTNFPLDPHVKIYQLMSRAFARDEHWKRASDQPSEHRPPLQEPQSKLYTDSALSDPFETRVPSLFTGGGSIRGGGIMFPLLAAGITFFVIAVLVGMLLLWWLRCKRNTNATRSSTNSIHKTPLSSRDLPTKANGHGTNGVLPTETNKLLLGMDQDGRPVLNSYDHSAIAGNVEIGCDDLSPDGAVLYPGECLRQQPALISSTGISPNTIRDSSNIYGGLTTIGNAHLSLSQQRSPNTNAIIPIPLTEFATHIERQKINNNRGFIQEFESIDTGQHFTWENSTMEVNRHKNRYANVVAYDHSRVILPPEDDEDGCLEHLPGSDYINANYIDGYDRPKAYIATQGPLPETFADFWRMVWEERSYTIVVLTRLEERSRSKCDQYWPSRGSSLYGNYKVTLMETTELAHYCIRTLRLENTRHRNEPGRDIQHCQFTAWPDHGVPIHPTPFLMFLKRVKALNPMQAGPIITHCSAGIGRTGAFIVIDFQLDRLRYENSLDVYGCVRAIRSQRQYMVQTDDQYIFIHDALLDAAQSGSTEIPNSKLLQHVQTLSRPQLHSEYTGIDIEFNTLMSLRVPKCYRATVANATYNINKNVKLTVVPWDFNRVELPRQFPKSVIDNNENGDDEGDYINASWIDGYRSRRSYIATQLPMANTVADFWRMLWIHECSIVAMLVKQPNEQGERFFEYWPSPGYPENYNGLNVDFVSEFDMGHYWLREFKVTDEAHHSRTIRQFQFIDWAVDCHGRAIGDVPLNSERFVDFVRQLHQTKQQFGSVGPICVHCLDGAGRTGTFIAVSLIVCRAQLEHVVDLFTTVKLLRMQRPNMVETREQYEFCYRGAIDFLSSWEEGC</sequence>
<evidence type="ECO:0000256" key="7">
    <source>
        <dbReference type="ARBA" id="ARBA00022989"/>
    </source>
</evidence>
<feature type="domain" description="Fibronectin type-III" evidence="15">
    <location>
        <begin position="396"/>
        <end position="501"/>
    </location>
</feature>
<protein>
    <recommendedName>
        <fullName evidence="2">protein-tyrosine-phosphatase</fullName>
        <ecNumber evidence="2">3.1.3.48</ecNumber>
    </recommendedName>
</protein>
<dbReference type="InterPro" id="IPR013783">
    <property type="entry name" value="Ig-like_fold"/>
</dbReference>
<dbReference type="Gene3D" id="2.60.40.10">
    <property type="entry name" value="Immunoglobulins"/>
    <property type="match status" value="5"/>
</dbReference>
<evidence type="ECO:0000256" key="9">
    <source>
        <dbReference type="ARBA" id="ARBA00023180"/>
    </source>
</evidence>
<evidence type="ECO:0000256" key="12">
    <source>
        <dbReference type="SAM" id="Phobius"/>
    </source>
</evidence>
<dbReference type="PRINTS" id="PR00700">
    <property type="entry name" value="PRTYPHPHTASE"/>
</dbReference>
<dbReference type="Pfam" id="PF00102">
    <property type="entry name" value="Y_phosphatase"/>
    <property type="match status" value="2"/>
</dbReference>
<reference evidence="16 17" key="1">
    <citation type="submission" date="2020-08" db="EMBL/GenBank/DDBJ databases">
        <authorList>
            <person name="Koutsovoulos G."/>
            <person name="Danchin GJ E."/>
        </authorList>
    </citation>
    <scope>NUCLEOTIDE SEQUENCE [LARGE SCALE GENOMIC DNA]</scope>
</reference>
<dbReference type="InterPro" id="IPR016130">
    <property type="entry name" value="Tyr_Pase_AS"/>
</dbReference>
<feature type="domain" description="Tyrosine specific protein phosphatases" evidence="14">
    <location>
        <begin position="1522"/>
        <end position="1598"/>
    </location>
</feature>
<dbReference type="CDD" id="cd00063">
    <property type="entry name" value="FN3"/>
    <property type="match status" value="4"/>
</dbReference>
<dbReference type="EC" id="3.1.3.48" evidence="2"/>
<dbReference type="InterPro" id="IPR036116">
    <property type="entry name" value="FN3_sf"/>
</dbReference>
<keyword evidence="3 12" id="KW-0812">Transmembrane</keyword>
<organism evidence="16 17">
    <name type="scientific">Meloidogyne enterolobii</name>
    <name type="common">Root-knot nematode worm</name>
    <name type="synonym">Meloidogyne mayaguensis</name>
    <dbReference type="NCBI Taxonomy" id="390850"/>
    <lineage>
        <taxon>Eukaryota</taxon>
        <taxon>Metazoa</taxon>
        <taxon>Ecdysozoa</taxon>
        <taxon>Nematoda</taxon>
        <taxon>Chromadorea</taxon>
        <taxon>Rhabditida</taxon>
        <taxon>Tylenchina</taxon>
        <taxon>Tylenchomorpha</taxon>
        <taxon>Tylenchoidea</taxon>
        <taxon>Meloidogynidae</taxon>
        <taxon>Meloidogyninae</taxon>
        <taxon>Meloidogyne</taxon>
    </lineage>
</organism>
<keyword evidence="8 12" id="KW-0472">Membrane</keyword>
<evidence type="ECO:0000256" key="2">
    <source>
        <dbReference type="ARBA" id="ARBA00013064"/>
    </source>
</evidence>
<dbReference type="InterPro" id="IPR000387">
    <property type="entry name" value="Tyr_Pase_dom"/>
</dbReference>
<comment type="catalytic activity">
    <reaction evidence="10">
        <text>O-phospho-L-tyrosyl-[protein] + H2O = L-tyrosyl-[protein] + phosphate</text>
        <dbReference type="Rhea" id="RHEA:10684"/>
        <dbReference type="Rhea" id="RHEA-COMP:10136"/>
        <dbReference type="Rhea" id="RHEA-COMP:20101"/>
        <dbReference type="ChEBI" id="CHEBI:15377"/>
        <dbReference type="ChEBI" id="CHEBI:43474"/>
        <dbReference type="ChEBI" id="CHEBI:46858"/>
        <dbReference type="ChEBI" id="CHEBI:61978"/>
        <dbReference type="EC" id="3.1.3.48"/>
    </reaction>
</comment>
<evidence type="ECO:0000256" key="3">
    <source>
        <dbReference type="ARBA" id="ARBA00022692"/>
    </source>
</evidence>
<dbReference type="PANTHER" id="PTHR46957:SF3">
    <property type="entry name" value="CYTOKINE RECEPTOR"/>
    <property type="match status" value="1"/>
</dbReference>
<dbReference type="EMBL" id="CAJEWN010000319">
    <property type="protein sequence ID" value="CAD2178447.1"/>
    <property type="molecule type" value="Genomic_DNA"/>
</dbReference>
<evidence type="ECO:0000256" key="8">
    <source>
        <dbReference type="ARBA" id="ARBA00023136"/>
    </source>
</evidence>
<dbReference type="OrthoDB" id="10253954at2759"/>
<dbReference type="FunFam" id="3.90.190.10:FF:000088">
    <property type="entry name" value="Receptor protein-tyrosine phosphatase LAR"/>
    <property type="match status" value="1"/>
</dbReference>
<dbReference type="InterPro" id="IPR050713">
    <property type="entry name" value="RTP_Phos/Ushers"/>
</dbReference>
<dbReference type="Gene3D" id="3.90.190.10">
    <property type="entry name" value="Protein tyrosine phosphatase superfamily"/>
    <property type="match status" value="2"/>
</dbReference>
<dbReference type="InterPro" id="IPR003961">
    <property type="entry name" value="FN3_dom"/>
</dbReference>
<feature type="region of interest" description="Disordered" evidence="11">
    <location>
        <begin position="795"/>
        <end position="818"/>
    </location>
</feature>
<dbReference type="PANTHER" id="PTHR46957">
    <property type="entry name" value="CYTOKINE RECEPTOR"/>
    <property type="match status" value="1"/>
</dbReference>
<evidence type="ECO:0000313" key="17">
    <source>
        <dbReference type="Proteomes" id="UP000580250"/>
    </source>
</evidence>
<accession>A0A6V7VU29</accession>
<evidence type="ECO:0000259" key="14">
    <source>
        <dbReference type="PROSITE" id="PS50056"/>
    </source>
</evidence>
<comment type="subcellular location">
    <subcellularLocation>
        <location evidence="1">Membrane</location>
        <topology evidence="1">Single-pass membrane protein</topology>
    </subcellularLocation>
</comment>
<feature type="domain" description="Tyrosine-protein phosphatase" evidence="13">
    <location>
        <begin position="1034"/>
        <end position="1298"/>
    </location>
</feature>
<feature type="domain" description="Fibronectin type-III" evidence="15">
    <location>
        <begin position="94"/>
        <end position="197"/>
    </location>
</feature>
<keyword evidence="9" id="KW-0325">Glycoprotein</keyword>
<dbReference type="FunFam" id="3.90.190.10:FF:000102">
    <property type="entry name" value="Receptor-type tyrosine-protein phosphatase"/>
    <property type="match status" value="1"/>
</dbReference>
<feature type="region of interest" description="Disordered" evidence="11">
    <location>
        <begin position="883"/>
        <end position="910"/>
    </location>
</feature>
<feature type="region of interest" description="Disordered" evidence="11">
    <location>
        <begin position="694"/>
        <end position="727"/>
    </location>
</feature>
<evidence type="ECO:0000256" key="10">
    <source>
        <dbReference type="ARBA" id="ARBA00051722"/>
    </source>
</evidence>
<feature type="compositionally biased region" description="Basic and acidic residues" evidence="11">
    <location>
        <begin position="795"/>
        <end position="810"/>
    </location>
</feature>
<dbReference type="PROSITE" id="PS50853">
    <property type="entry name" value="FN3"/>
    <property type="match status" value="4"/>
</dbReference>
<feature type="domain" description="Tyrosine specific protein phosphatases" evidence="14">
    <location>
        <begin position="1218"/>
        <end position="1289"/>
    </location>
</feature>
<comment type="caution">
    <text evidence="16">The sequence shown here is derived from an EMBL/GenBank/DDBJ whole genome shotgun (WGS) entry which is preliminary data.</text>
</comment>
<evidence type="ECO:0000259" key="13">
    <source>
        <dbReference type="PROSITE" id="PS50055"/>
    </source>
</evidence>
<dbReference type="PROSITE" id="PS00383">
    <property type="entry name" value="TYR_PHOSPHATASE_1"/>
    <property type="match status" value="1"/>
</dbReference>
<evidence type="ECO:0000259" key="15">
    <source>
        <dbReference type="PROSITE" id="PS50853"/>
    </source>
</evidence>
<evidence type="ECO:0000256" key="1">
    <source>
        <dbReference type="ARBA" id="ARBA00004167"/>
    </source>
</evidence>
<dbReference type="GO" id="GO:0045202">
    <property type="term" value="C:synapse"/>
    <property type="evidence" value="ECO:0007669"/>
    <property type="project" value="UniProtKB-ARBA"/>
</dbReference>
<dbReference type="Pfam" id="PF00041">
    <property type="entry name" value="fn3"/>
    <property type="match status" value="3"/>
</dbReference>
<dbReference type="PROSITE" id="PS50056">
    <property type="entry name" value="TYR_PHOSPHATASE_2"/>
    <property type="match status" value="2"/>
</dbReference>
<dbReference type="Proteomes" id="UP000580250">
    <property type="component" value="Unassembled WGS sequence"/>
</dbReference>
<keyword evidence="7 12" id="KW-1133">Transmembrane helix</keyword>
<keyword evidence="5" id="KW-0378">Hydrolase</keyword>
<dbReference type="InterPro" id="IPR029021">
    <property type="entry name" value="Prot-tyrosine_phosphatase-like"/>
</dbReference>
<dbReference type="InterPro" id="IPR003595">
    <property type="entry name" value="Tyr_Pase_cat"/>
</dbReference>
<feature type="transmembrane region" description="Helical" evidence="12">
    <location>
        <begin position="847"/>
        <end position="873"/>
    </location>
</feature>
<dbReference type="InterPro" id="IPR000242">
    <property type="entry name" value="PTP_cat"/>
</dbReference>
<dbReference type="SMART" id="SM00194">
    <property type="entry name" value="PTPc"/>
    <property type="match status" value="2"/>
</dbReference>
<dbReference type="SMART" id="SM00060">
    <property type="entry name" value="FN3"/>
    <property type="match status" value="5"/>
</dbReference>
<evidence type="ECO:0000256" key="6">
    <source>
        <dbReference type="ARBA" id="ARBA00022912"/>
    </source>
</evidence>
<evidence type="ECO:0000256" key="5">
    <source>
        <dbReference type="ARBA" id="ARBA00022801"/>
    </source>
</evidence>
<dbReference type="PROSITE" id="PS50055">
    <property type="entry name" value="TYR_PHOSPHATASE_PTP"/>
    <property type="match status" value="2"/>
</dbReference>